<evidence type="ECO:0000256" key="1">
    <source>
        <dbReference type="ARBA" id="ARBA00004114"/>
    </source>
</evidence>
<feature type="region of interest" description="Disordered" evidence="10">
    <location>
        <begin position="185"/>
        <end position="278"/>
    </location>
</feature>
<evidence type="ECO:0000259" key="11">
    <source>
        <dbReference type="Pfam" id="PF15007"/>
    </source>
</evidence>
<dbReference type="PANTHER" id="PTHR31477">
    <property type="entry name" value="CENTROSOMAL PROTEIN OF 44 KDA"/>
    <property type="match status" value="1"/>
</dbReference>
<feature type="compositionally biased region" description="Gly residues" evidence="10">
    <location>
        <begin position="592"/>
        <end position="612"/>
    </location>
</feature>
<feature type="compositionally biased region" description="Low complexity" evidence="10">
    <location>
        <begin position="529"/>
        <end position="550"/>
    </location>
</feature>
<keyword evidence="7" id="KW-0206">Cytoskeleton</keyword>
<dbReference type="InterPro" id="IPR029157">
    <property type="entry name" value="CEP44_CC"/>
</dbReference>
<keyword evidence="13" id="KW-1185">Reference proteome</keyword>
<gene>
    <name evidence="12" type="ORF">HXX76_007212</name>
</gene>
<evidence type="ECO:0000256" key="2">
    <source>
        <dbReference type="ARBA" id="ARBA00004214"/>
    </source>
</evidence>
<feature type="compositionally biased region" description="Polar residues" evidence="10">
    <location>
        <begin position="187"/>
        <end position="199"/>
    </location>
</feature>
<feature type="compositionally biased region" description="Gly residues" evidence="10">
    <location>
        <begin position="356"/>
        <end position="369"/>
    </location>
</feature>
<dbReference type="Proteomes" id="UP000650467">
    <property type="component" value="Unassembled WGS sequence"/>
</dbReference>
<comment type="caution">
    <text evidence="12">The sequence shown here is derived from an EMBL/GenBank/DDBJ whole genome shotgun (WGS) entry which is preliminary data.</text>
</comment>
<feature type="region of interest" description="Disordered" evidence="10">
    <location>
        <begin position="934"/>
        <end position="973"/>
    </location>
</feature>
<feature type="compositionally biased region" description="Low complexity" evidence="10">
    <location>
        <begin position="206"/>
        <end position="215"/>
    </location>
</feature>
<evidence type="ECO:0000256" key="4">
    <source>
        <dbReference type="ARBA" id="ARBA00014053"/>
    </source>
</evidence>
<evidence type="ECO:0000256" key="6">
    <source>
        <dbReference type="ARBA" id="ARBA00023054"/>
    </source>
</evidence>
<feature type="compositionally biased region" description="Low complexity" evidence="10">
    <location>
        <begin position="878"/>
        <end position="888"/>
    </location>
</feature>
<feature type="region of interest" description="Disordered" evidence="10">
    <location>
        <begin position="711"/>
        <end position="731"/>
    </location>
</feature>
<name>A0A835SXJ3_CHLIN</name>
<evidence type="ECO:0000313" key="12">
    <source>
        <dbReference type="EMBL" id="KAG2435127.1"/>
    </source>
</evidence>
<feature type="compositionally biased region" description="Low complexity" evidence="10">
    <location>
        <begin position="370"/>
        <end position="379"/>
    </location>
</feature>
<dbReference type="GO" id="GO:0030496">
    <property type="term" value="C:midbody"/>
    <property type="evidence" value="ECO:0007669"/>
    <property type="project" value="UniProtKB-SubCell"/>
</dbReference>
<feature type="region of interest" description="Disordered" evidence="10">
    <location>
        <begin position="344"/>
        <end position="550"/>
    </location>
</feature>
<feature type="compositionally biased region" description="Low complexity" evidence="10">
    <location>
        <begin position="934"/>
        <end position="967"/>
    </location>
</feature>
<accession>A0A835SXJ3</accession>
<protein>
    <recommendedName>
        <fullName evidence="4">Centrosomal protein of 44 kDa</fullName>
    </recommendedName>
</protein>
<dbReference type="OrthoDB" id="259598at2759"/>
<dbReference type="GO" id="GO:0005814">
    <property type="term" value="C:centriole"/>
    <property type="evidence" value="ECO:0007669"/>
    <property type="project" value="UniProtKB-SubCell"/>
</dbReference>
<feature type="region of interest" description="Disordered" evidence="10">
    <location>
        <begin position="1125"/>
        <end position="1152"/>
    </location>
</feature>
<evidence type="ECO:0000256" key="10">
    <source>
        <dbReference type="SAM" id="MobiDB-lite"/>
    </source>
</evidence>
<feature type="coiled-coil region" evidence="9">
    <location>
        <begin position="616"/>
        <end position="675"/>
    </location>
</feature>
<keyword evidence="5" id="KW-0963">Cytoplasm</keyword>
<evidence type="ECO:0000256" key="3">
    <source>
        <dbReference type="ARBA" id="ARBA00004647"/>
    </source>
</evidence>
<feature type="compositionally biased region" description="Low complexity" evidence="10">
    <location>
        <begin position="811"/>
        <end position="843"/>
    </location>
</feature>
<reference evidence="12" key="1">
    <citation type="journal article" date="2020" name="bioRxiv">
        <title>Comparative genomics of Chlamydomonas.</title>
        <authorList>
            <person name="Craig R.J."/>
            <person name="Hasan A.R."/>
            <person name="Ness R.W."/>
            <person name="Keightley P.D."/>
        </authorList>
    </citation>
    <scope>NUCLEOTIDE SEQUENCE</scope>
    <source>
        <strain evidence="12">SAG 7.73</strain>
    </source>
</reference>
<dbReference type="EMBL" id="JAEHOC010000015">
    <property type="protein sequence ID" value="KAG2435127.1"/>
    <property type="molecule type" value="Genomic_DNA"/>
</dbReference>
<feature type="domain" description="Centrosomal CEP44" evidence="11">
    <location>
        <begin position="5"/>
        <end position="128"/>
    </location>
</feature>
<keyword evidence="6 9" id="KW-0175">Coiled coil</keyword>
<comment type="subcellular location">
    <subcellularLocation>
        <location evidence="1">Cytoplasm</location>
        <location evidence="1">Cytoskeleton</location>
        <location evidence="1">Microtubule organizing center</location>
        <location evidence="1">Centrosome</location>
        <location evidence="1">Centriole</location>
    </subcellularLocation>
    <subcellularLocation>
        <location evidence="3">Cytoplasm</location>
        <location evidence="3">Cytoskeleton</location>
        <location evidence="3">Spindle pole</location>
    </subcellularLocation>
    <subcellularLocation>
        <location evidence="2">Midbody</location>
    </subcellularLocation>
</comment>
<feature type="region of interest" description="Disordered" evidence="10">
    <location>
        <begin position="872"/>
        <end position="906"/>
    </location>
</feature>
<feature type="compositionally biased region" description="Low complexity" evidence="10">
    <location>
        <begin position="268"/>
        <end position="278"/>
    </location>
</feature>
<dbReference type="GO" id="GO:0000922">
    <property type="term" value="C:spindle pole"/>
    <property type="evidence" value="ECO:0007669"/>
    <property type="project" value="UniProtKB-SubCell"/>
</dbReference>
<comment type="function">
    <text evidence="8">Centriole-enriched microtubule-binding protein involved in centriole biogenesis. In collaboration with CEP295 and POC1B, is required for the centriole-to-centrosome conversion by ensuring the formation of bona fide centriole wall. Functions as a linker component that maintains centrosome cohesion. Associates with CROCC and regulates its stability and localization to the centrosome.</text>
</comment>
<evidence type="ECO:0000313" key="13">
    <source>
        <dbReference type="Proteomes" id="UP000650467"/>
    </source>
</evidence>
<evidence type="ECO:0000256" key="9">
    <source>
        <dbReference type="SAM" id="Coils"/>
    </source>
</evidence>
<feature type="region of interest" description="Disordered" evidence="10">
    <location>
        <begin position="144"/>
        <end position="166"/>
    </location>
</feature>
<dbReference type="InterPro" id="IPR033603">
    <property type="entry name" value="CEP44"/>
</dbReference>
<sequence length="1180" mass="119188">MSTGDLSGNVQRLVRELRSIKYPGDVDEVGLRLGDPVALLPLLSFTLLKFSRHVARYIVRNGFELAGKTDQRFVETSFRLLRDLLNVRTVLTPAQFFEQGFAERKVLLLCDVITVCKKLHNDEVRHERLAALKATRQEQTISRLMTPHGGQQEPPSGSRHAASRKTPLVKVVRNDDVEVVQVLAPTHQPNASDGAQSVFRTRKTISRSPSPSPSTAAMMGAGTDQSRPRMSPPGRRGAGGVSDVLEVTLRPGSRGAGAQAGRPASVGRQRQQQHHQQQPIHAWFLNPAFDEGVESSVDLGLGLGPGAAGRPDSAAWWQSVPTPAVTQPAAHGWQNNPYLAFARASPPKAAQRAPAGDGGGGRGGAGGAGPAAAWPADQDMGQRDQASPRRPHPHTHNQQHHHHQHHQQPPQHQPQQQQPASSSGAAGGSAAAAAASATGGRDGAYQPREIDEWSFSQYFGPGKGPQSLRTQQQQQQQQQAGGVGTSQDLGGANYGQEYELGDVGAMGRAGGDEQDGYSDAAVSDRDGQEPGQGPAAGQAQQQQQQQQQRGGNALFGWPQQLPAVQVQRASGAASAAAYAAAASAQTRPGAAAGAGAGRGAAGAGEEGAGHGGQGWAVKLQQLEQETQQQVQQLRERLAAAEAELDKCRSEARQTREALQAQVTVLEGRVRFLECEMELCVKRQPTPARTGAAGDGFSSDITLFGANGAAARASPGAGAGRAALSPGREPSPAAAAAGAAAAWRFGAAEPQRPRSAGGTLQQVAGRQPLSTGAADTVGSTGTDSWAAAGYPPAGQVAAGRLRGPAGSPPRPASAEPTSGAAAAAAALARASAEWQRPAASQPAPGAGGTATGAHPSGAAAPSALTAMHAADHGPAATMPHQHQQHQQPPRVQVTLQPPAASSSSLVGSSAGRVTASLTPMPQPSFSFQPSSLMQRVAASAASPPASPGEGPAPAQQEHAPAPAQAHGQRLVSSSVDSAMAGRRYGSGAGAGTAAGALGASQHVRGSVESALPASAPAPAAAAAAVPTAATGSAGGAAGHVPAWRAQPQERAGAAGGRLGAGGAAGGGSILDGISAAGATTAAAPTAAAAPAAAGHHGHATAPQSVSQPAVPAAAAVVAAPAALAPPGGAYTSQPASAGPPPGTGGSAGGGGGAYSSTDDLINSLYMRYTEAQDFLQSIRKR</sequence>
<feature type="compositionally biased region" description="Basic residues" evidence="10">
    <location>
        <begin position="389"/>
        <end position="406"/>
    </location>
</feature>
<dbReference type="Pfam" id="PF15007">
    <property type="entry name" value="CEP44"/>
    <property type="match status" value="1"/>
</dbReference>
<feature type="compositionally biased region" description="Gly residues" evidence="10">
    <location>
        <begin position="1142"/>
        <end position="1152"/>
    </location>
</feature>
<feature type="region of interest" description="Disordered" evidence="10">
    <location>
        <begin position="765"/>
        <end position="858"/>
    </location>
</feature>
<feature type="region of interest" description="Disordered" evidence="10">
    <location>
        <begin position="589"/>
        <end position="612"/>
    </location>
</feature>
<evidence type="ECO:0000256" key="7">
    <source>
        <dbReference type="ARBA" id="ARBA00023212"/>
    </source>
</evidence>
<organism evidence="12 13">
    <name type="scientific">Chlamydomonas incerta</name>
    <dbReference type="NCBI Taxonomy" id="51695"/>
    <lineage>
        <taxon>Eukaryota</taxon>
        <taxon>Viridiplantae</taxon>
        <taxon>Chlorophyta</taxon>
        <taxon>core chlorophytes</taxon>
        <taxon>Chlorophyceae</taxon>
        <taxon>CS clade</taxon>
        <taxon>Chlamydomonadales</taxon>
        <taxon>Chlamydomonadaceae</taxon>
        <taxon>Chlamydomonas</taxon>
    </lineage>
</organism>
<evidence type="ECO:0000256" key="8">
    <source>
        <dbReference type="ARBA" id="ARBA00046235"/>
    </source>
</evidence>
<evidence type="ECO:0000256" key="5">
    <source>
        <dbReference type="ARBA" id="ARBA00022490"/>
    </source>
</evidence>
<feature type="compositionally biased region" description="Low complexity" evidence="10">
    <location>
        <begin position="407"/>
        <end position="439"/>
    </location>
</feature>
<dbReference type="AlphaFoldDB" id="A0A835SXJ3"/>
<dbReference type="PANTHER" id="PTHR31477:SF1">
    <property type="entry name" value="CENTROSOMAL PROTEIN OF 44 KDA"/>
    <property type="match status" value="1"/>
</dbReference>
<proteinExistence type="predicted"/>